<dbReference type="InterPro" id="IPR022409">
    <property type="entry name" value="PKD/Chitinase_dom"/>
</dbReference>
<feature type="domain" description="PKD" evidence="1">
    <location>
        <begin position="68"/>
        <end position="112"/>
    </location>
</feature>
<dbReference type="InterPro" id="IPR000601">
    <property type="entry name" value="PKD_dom"/>
</dbReference>
<dbReference type="InterPro" id="IPR013783">
    <property type="entry name" value="Ig-like_fold"/>
</dbReference>
<dbReference type="SMART" id="SM00089">
    <property type="entry name" value="PKD"/>
    <property type="match status" value="1"/>
</dbReference>
<proteinExistence type="predicted"/>
<dbReference type="OrthoDB" id="5381604at2"/>
<dbReference type="Proteomes" id="UP000184050">
    <property type="component" value="Unassembled WGS sequence"/>
</dbReference>
<name>A0A1M6AI95_9BACT</name>
<evidence type="ECO:0000313" key="2">
    <source>
        <dbReference type="EMBL" id="SHI36244.1"/>
    </source>
</evidence>
<evidence type="ECO:0000313" key="3">
    <source>
        <dbReference type="Proteomes" id="UP000184050"/>
    </source>
</evidence>
<organism evidence="2 3">
    <name type="scientific">Tangfeifania diversioriginum</name>
    <dbReference type="NCBI Taxonomy" id="1168035"/>
    <lineage>
        <taxon>Bacteria</taxon>
        <taxon>Pseudomonadati</taxon>
        <taxon>Bacteroidota</taxon>
        <taxon>Bacteroidia</taxon>
        <taxon>Marinilabiliales</taxon>
        <taxon>Prolixibacteraceae</taxon>
        <taxon>Tangfeifania</taxon>
    </lineage>
</organism>
<dbReference type="EMBL" id="FQZE01000001">
    <property type="protein sequence ID" value="SHI36244.1"/>
    <property type="molecule type" value="Genomic_DNA"/>
</dbReference>
<dbReference type="Gene3D" id="2.60.40.10">
    <property type="entry name" value="Immunoglobulins"/>
    <property type="match status" value="1"/>
</dbReference>
<keyword evidence="3" id="KW-1185">Reference proteome</keyword>
<dbReference type="CDD" id="cd00146">
    <property type="entry name" value="PKD"/>
    <property type="match status" value="1"/>
</dbReference>
<evidence type="ECO:0000259" key="1">
    <source>
        <dbReference type="PROSITE" id="PS50093"/>
    </source>
</evidence>
<dbReference type="STRING" id="1168035.SAMN05444280_101216"/>
<accession>A0A1M6AI95</accession>
<dbReference type="PROSITE" id="PS51257">
    <property type="entry name" value="PROKAR_LIPOPROTEIN"/>
    <property type="match status" value="1"/>
</dbReference>
<dbReference type="PROSITE" id="PS50093">
    <property type="entry name" value="PKD"/>
    <property type="match status" value="1"/>
</dbReference>
<dbReference type="AlphaFoldDB" id="A0A1M6AI95"/>
<dbReference type="InterPro" id="IPR035986">
    <property type="entry name" value="PKD_dom_sf"/>
</dbReference>
<sequence length="486" mass="53640">MKNIFKTGMFAVLAIILITACEPQVIDDYELGTAPTAEDLNFSMEPTAESNNIIAFTNTSEMPGVAVWDFGNGSTSKGQVVEAQYPLKGAYEVTLTLATSGGSATLTKTIDIAENDMALLDHPLYTQLTGGVEALEGKTWVFDQYHAGHFGVGPVESNSADWWNAAPNDKLECSLYHNTFTFKQVGVEFIWENNGMVYTNQAGVDALAAEGYTNATVPPAGDFDVEYTPADSYSFTLNTSDSTIVLSDGAFMGHYAGTSTYKILSISDNEMYLKAASTVEPGNAWFYRFVPEELNVEPQKPELPLEAEPLSEDFEDESFDVVFDGQEMGDLTSYSYSNPAPVGANSSSKVALYQKQAGTFYSNMFFVADGYKFDLGTQNKITMKVYIPSYNDYETENNVAGSWITNTKLLPALAVKLQNSEKGDMAWETQTEIIENDIVMDKWIELTFDFSSVADREDYDKIVVQFGMEGHDGGGVFFFDDFRFHE</sequence>
<dbReference type="Pfam" id="PF18911">
    <property type="entry name" value="PKD_4"/>
    <property type="match status" value="1"/>
</dbReference>
<dbReference type="RefSeq" id="WP_073164238.1">
    <property type="nucleotide sequence ID" value="NZ_FQZE01000001.1"/>
</dbReference>
<dbReference type="Gene3D" id="2.60.120.260">
    <property type="entry name" value="Galactose-binding domain-like"/>
    <property type="match status" value="1"/>
</dbReference>
<gene>
    <name evidence="2" type="ORF">SAMN05444280_101216</name>
</gene>
<dbReference type="SUPFAM" id="SSF49299">
    <property type="entry name" value="PKD domain"/>
    <property type="match status" value="1"/>
</dbReference>
<reference evidence="2 3" key="1">
    <citation type="submission" date="2016-11" db="EMBL/GenBank/DDBJ databases">
        <authorList>
            <person name="Jaros S."/>
            <person name="Januszkiewicz K."/>
            <person name="Wedrychowicz H."/>
        </authorList>
    </citation>
    <scope>NUCLEOTIDE SEQUENCE [LARGE SCALE GENOMIC DNA]</scope>
    <source>
        <strain evidence="2 3">DSM 27063</strain>
    </source>
</reference>
<protein>
    <recommendedName>
        <fullName evidence="1">PKD domain-containing protein</fullName>
    </recommendedName>
</protein>